<dbReference type="Gramene" id="TraesNOR6A03G03302530.1">
    <property type="protein sequence ID" value="TraesNOR6A03G03302530.1"/>
    <property type="gene ID" value="TraesNOR6A03G03302530"/>
</dbReference>
<reference evidence="1" key="2">
    <citation type="submission" date="2018-10" db="UniProtKB">
        <authorList>
            <consortium name="EnsemblPlants"/>
        </authorList>
    </citation>
    <scope>IDENTIFICATION</scope>
</reference>
<dbReference type="Gramene" id="TraesLAC6A03G03225700.1">
    <property type="protein sequence ID" value="TraesLAC6A03G03225700.1"/>
    <property type="gene ID" value="TraesLAC6A03G03225700"/>
</dbReference>
<dbReference type="EnsemblPlants" id="TraesCS6A02G106700.1">
    <property type="protein sequence ID" value="TraesCS6A02G106700.1"/>
    <property type="gene ID" value="TraesCS6A02G106700"/>
</dbReference>
<protein>
    <submittedName>
        <fullName evidence="1">Uncharacterized protein</fullName>
    </submittedName>
</protein>
<proteinExistence type="predicted"/>
<dbReference type="OMA" id="DFFHRTH"/>
<dbReference type="Gramene" id="TraesJAG6A03G03265860.1">
    <property type="protein sequence ID" value="TraesJAG6A03G03265860.1"/>
    <property type="gene ID" value="TraesJAG6A03G03265860"/>
</dbReference>
<dbReference type="AlphaFoldDB" id="A0A3B6NLX9"/>
<dbReference type="Gramene" id="TraesCS6A03G0249500.1">
    <property type="protein sequence ID" value="TraesCS6A03G0249500.1.CDS"/>
    <property type="gene ID" value="TraesCS6A03G0249500"/>
</dbReference>
<name>A0A3B6NLX9_WHEAT</name>
<dbReference type="Proteomes" id="UP000019116">
    <property type="component" value="Chromosome 6A"/>
</dbReference>
<dbReference type="Gramene" id="TraesCLE_scaffold_000828_01G000100.1">
    <property type="protein sequence ID" value="TraesCLE_scaffold_000828_01G000100.1"/>
    <property type="gene ID" value="TraesCLE_scaffold_000828_01G000100"/>
</dbReference>
<evidence type="ECO:0000313" key="2">
    <source>
        <dbReference type="Proteomes" id="UP000019116"/>
    </source>
</evidence>
<dbReference type="Gramene" id="TraesCAD_scaffold_003670_01G000100.1">
    <property type="protein sequence ID" value="TraesCAD_scaffold_003670_01G000100.1"/>
    <property type="gene ID" value="TraesCAD_scaffold_003670_01G000100"/>
</dbReference>
<evidence type="ECO:0000313" key="1">
    <source>
        <dbReference type="EnsemblPlants" id="TraesCS6A02G106700.1"/>
    </source>
</evidence>
<sequence length="193" mass="22036">MAAVKHEEVDTANDTSGCQITHDEPLCRKHNKRYKYIYRPCKASSIQKFKGKKIHLKPGKSILRGEPCNHYLDEFSRHVVWGNTVRLYNHNVRALRKIIRSTTTPNNYYYFNVHFSTGSLFPHMDADHGELSITTGDGTTTVTACFIKGVAKKATITKGWSDFFHRTHMNEGQAYAFGFKCTSKGLRLIVYSI</sequence>
<dbReference type="Gramene" id="TraesSTA6A03G03261820.1">
    <property type="protein sequence ID" value="TraesSTA6A03G03261820.1"/>
    <property type="gene ID" value="TraesSTA6A03G03261820"/>
</dbReference>
<dbReference type="Gramene" id="TraesCS6A02G106700.1">
    <property type="protein sequence ID" value="TraesCS6A02G106700.1"/>
    <property type="gene ID" value="TraesCS6A02G106700"/>
</dbReference>
<keyword evidence="2" id="KW-1185">Reference proteome</keyword>
<dbReference type="Gramene" id="TraesPARA_EIv1.0_1912760.1">
    <property type="protein sequence ID" value="TraesPARA_EIv1.0_1912760.1.CDS"/>
    <property type="gene ID" value="TraesPARA_EIv1.0_1912760"/>
</dbReference>
<dbReference type="OrthoDB" id="659166at2759"/>
<organism evidence="1">
    <name type="scientific">Triticum aestivum</name>
    <name type="common">Wheat</name>
    <dbReference type="NCBI Taxonomy" id="4565"/>
    <lineage>
        <taxon>Eukaryota</taxon>
        <taxon>Viridiplantae</taxon>
        <taxon>Streptophyta</taxon>
        <taxon>Embryophyta</taxon>
        <taxon>Tracheophyta</taxon>
        <taxon>Spermatophyta</taxon>
        <taxon>Magnoliopsida</taxon>
        <taxon>Liliopsida</taxon>
        <taxon>Poales</taxon>
        <taxon>Poaceae</taxon>
        <taxon>BOP clade</taxon>
        <taxon>Pooideae</taxon>
        <taxon>Triticodae</taxon>
        <taxon>Triticeae</taxon>
        <taxon>Triticinae</taxon>
        <taxon>Triticum</taxon>
    </lineage>
</organism>
<accession>A0A3B6NLX9</accession>
<reference evidence="1" key="1">
    <citation type="submission" date="2018-08" db="EMBL/GenBank/DDBJ databases">
        <authorList>
            <person name="Rossello M."/>
        </authorList>
    </citation>
    <scope>NUCLEOTIDE SEQUENCE [LARGE SCALE GENOMIC DNA]</scope>
    <source>
        <strain evidence="1">cv. Chinese Spring</strain>
    </source>
</reference>